<evidence type="ECO:0000313" key="10">
    <source>
        <dbReference type="Proteomes" id="UP000516480"/>
    </source>
</evidence>
<dbReference type="VEuPathDB" id="PlasmoDB:PBANKA_1313300"/>
<reference evidence="1 6" key="1">
    <citation type="submission" date="2016-02" db="EMBL/GenBank/DDBJ databases">
        <authorList>
            <consortium name="Pathogen Informatics"/>
        </authorList>
    </citation>
    <scope>NUCLEOTIDE SEQUENCE [LARGE SCALE GENOMIC DNA]</scope>
    <source>
        <strain evidence="1 6">K173</strain>
        <strain evidence="2 10">NK65 ny</strain>
        <strain evidence="5 9">NK65e</strain>
        <strain evidence="3 7">SP11 Antwerpcl1</strain>
        <strain evidence="4 8">SP11 RLL</strain>
    </source>
</reference>
<evidence type="ECO:0000313" key="9">
    <source>
        <dbReference type="Proteomes" id="UP000220214"/>
    </source>
</evidence>
<evidence type="ECO:0000313" key="8">
    <source>
        <dbReference type="Proteomes" id="UP000219974"/>
    </source>
</evidence>
<evidence type="ECO:0000313" key="6">
    <source>
        <dbReference type="Proteomes" id="UP000069549"/>
    </source>
</evidence>
<dbReference type="Proteomes" id="UP000516480">
    <property type="component" value="Chromosome 13"/>
</dbReference>
<proteinExistence type="predicted"/>
<evidence type="ECO:0000313" key="4">
    <source>
        <dbReference type="EMBL" id="SCM18202.1"/>
    </source>
</evidence>
<dbReference type="EMBL" id="LT160033">
    <property type="protein sequence ID" value="CXI90940.1"/>
    <property type="molecule type" value="Genomic_DNA"/>
</dbReference>
<organism evidence="1 6">
    <name type="scientific">Plasmodium berghei</name>
    <dbReference type="NCBI Taxonomy" id="5821"/>
    <lineage>
        <taxon>Eukaryota</taxon>
        <taxon>Sar</taxon>
        <taxon>Alveolata</taxon>
        <taxon>Apicomplexa</taxon>
        <taxon>Aconoidasida</taxon>
        <taxon>Haemosporida</taxon>
        <taxon>Plasmodiidae</taxon>
        <taxon>Plasmodium</taxon>
        <taxon>Plasmodium (Vinckeia)</taxon>
    </lineage>
</organism>
<dbReference type="Proteomes" id="UP000219860">
    <property type="component" value="Chromosome 13"/>
</dbReference>
<dbReference type="Proteomes" id="UP000219974">
    <property type="component" value="Chromosome 13"/>
</dbReference>
<sequence length="485" mass="57445">MDEIPANIGIAGDNEKDLLIQKNEIKYDIQNDENYKKLKEEKKRLKKDLLIKDSEINSLKKALEERDRDTKTNYIPLNEARKITYKALRKGSASQKIVNLIIGNSINYKLKKNALNTLLINAYGIMHNKKTHNYPEILKYTDSHLKLFRQEQLILLAENERLTIQMKDLKKQLLDNKIDILKKNESKLFYSMNKISKNTHNYNSNINNSNINNLDKNENDYIELDADLVEKNFIKLIKNIKIAQFKLLCYAFRKLTNNFYCNSHFNNQGLGITSALKYSAENLNKILKYKQFINLCSAFYKLLFYNQNNYIYNDKNYNYNNVNINPYENNNYSRLKKKSNNSGISNYVFKPYYYDNLPSAMFDTKNQKYSFSKIKNNNIIKNIIQNIPNYYEQSDTIDACLDPFFYDNQINKSVPNNYYPNYSRINNNNNNNHISKNAYFNIGLNKTNEKCENFSYIGDYEYLKELDSFEKEKFIDMFITESNKR</sequence>
<evidence type="ECO:0000313" key="2">
    <source>
        <dbReference type="EMBL" id="SCL96346.1"/>
    </source>
</evidence>
<dbReference type="Proteomes" id="UP000069549">
    <property type="component" value="Chromosome 13"/>
</dbReference>
<accession>A0A0Y9Z9G9</accession>
<evidence type="ECO:0000313" key="7">
    <source>
        <dbReference type="Proteomes" id="UP000219860"/>
    </source>
</evidence>
<dbReference type="AlphaFoldDB" id="A0A0Y9Z9G9"/>
<dbReference type="EMBL" id="LT608261">
    <property type="protein sequence ID" value="SCM16408.1"/>
    <property type="molecule type" value="Genomic_DNA"/>
</dbReference>
<evidence type="ECO:0000313" key="1">
    <source>
        <dbReference type="EMBL" id="CXI90940.1"/>
    </source>
</evidence>
<dbReference type="EMBL" id="LT608149">
    <property type="protein sequence ID" value="SCL96346.1"/>
    <property type="molecule type" value="Genomic_DNA"/>
</dbReference>
<name>A0A0Y9Z9G9_PLABE</name>
<gene>
    <name evidence="1" type="ORF">PBK173_000373900</name>
    <name evidence="5" type="ORF">PBNK65E_000362800</name>
    <name evidence="2" type="ORF">PBNK65NY_000362300</name>
    <name evidence="3" type="ORF">PBSP11A_000363100</name>
    <name evidence="4" type="ORF">PBSP11RLL_000362900</name>
</gene>
<dbReference type="EMBL" id="LT608277">
    <property type="protein sequence ID" value="SCM18202.1"/>
    <property type="molecule type" value="Genomic_DNA"/>
</dbReference>
<evidence type="ECO:0000313" key="5">
    <source>
        <dbReference type="EMBL" id="SCN27630.1"/>
    </source>
</evidence>
<dbReference type="EMBL" id="LT614639">
    <property type="protein sequence ID" value="SCN27630.1"/>
    <property type="molecule type" value="Genomic_DNA"/>
</dbReference>
<dbReference type="OMA" id="HHQKNRY"/>
<dbReference type="OrthoDB" id="341115at2759"/>
<evidence type="ECO:0000313" key="3">
    <source>
        <dbReference type="EMBL" id="SCM16408.1"/>
    </source>
</evidence>
<protein>
    <submittedName>
        <fullName evidence="1">Uncharacterized protein</fullName>
    </submittedName>
</protein>
<dbReference type="Proteomes" id="UP000220214">
    <property type="component" value="Chromosome 13"/>
</dbReference>